<dbReference type="eggNOG" id="ENOG5033V52">
    <property type="taxonomic scope" value="Bacteria"/>
</dbReference>
<protein>
    <submittedName>
        <fullName evidence="1">Uncharacterized protein</fullName>
    </submittedName>
</protein>
<organism evidence="1 2">
    <name type="scientific">Allocoleopsis franciscana PCC 7113</name>
    <dbReference type="NCBI Taxonomy" id="1173027"/>
    <lineage>
        <taxon>Bacteria</taxon>
        <taxon>Bacillati</taxon>
        <taxon>Cyanobacteriota</taxon>
        <taxon>Cyanophyceae</taxon>
        <taxon>Coleofasciculales</taxon>
        <taxon>Coleofasciculaceae</taxon>
        <taxon>Allocoleopsis</taxon>
        <taxon>Allocoleopsis franciscana</taxon>
    </lineage>
</organism>
<keyword evidence="2" id="KW-1185">Reference proteome</keyword>
<evidence type="ECO:0000313" key="1">
    <source>
        <dbReference type="EMBL" id="AFZ19559.1"/>
    </source>
</evidence>
<dbReference type="Proteomes" id="UP000010471">
    <property type="component" value="Chromosome"/>
</dbReference>
<dbReference type="AlphaFoldDB" id="K9WIH6"/>
<name>K9WIH6_9CYAN</name>
<dbReference type="HOGENOM" id="CLU_1208103_0_0_3"/>
<accession>K9WIH6</accession>
<sequence length="239" mass="27874">MGAAYLVSFKSMEVYRLNTVSKAEPVKQDNLLTWFRWLKRWVRQIFTKGRTKQKPLKVIERTESHDELTSLVFVERDAPGAVGTWYMFRRDNPRVNLLITLDNLAAIRLALRHHRPQGMEMSNFERSLVHQDPIIRTHRISIQWIVKLRSSRTVFNLIGTWDADLQGDSFDPNSKAITIFRLIGREALNLPPIPGVQWRARMAHFPWTDSMESYARAVLGEYHKSHIKKVLTNPMPVSK</sequence>
<dbReference type="EMBL" id="CP003630">
    <property type="protein sequence ID" value="AFZ19559.1"/>
    <property type="molecule type" value="Genomic_DNA"/>
</dbReference>
<proteinExistence type="predicted"/>
<evidence type="ECO:0000313" key="2">
    <source>
        <dbReference type="Proteomes" id="UP000010471"/>
    </source>
</evidence>
<gene>
    <name evidence="1" type="ORF">Mic7113_3847</name>
</gene>
<reference evidence="1 2" key="1">
    <citation type="submission" date="2012-06" db="EMBL/GenBank/DDBJ databases">
        <title>Finished chromosome of genome of Microcoleus sp. PCC 7113.</title>
        <authorList>
            <consortium name="US DOE Joint Genome Institute"/>
            <person name="Gugger M."/>
            <person name="Coursin T."/>
            <person name="Rippka R."/>
            <person name="Tandeau De Marsac N."/>
            <person name="Huntemann M."/>
            <person name="Wei C.-L."/>
            <person name="Han J."/>
            <person name="Detter J.C."/>
            <person name="Han C."/>
            <person name="Tapia R."/>
            <person name="Chen A."/>
            <person name="Kyrpides N."/>
            <person name="Mavromatis K."/>
            <person name="Markowitz V."/>
            <person name="Szeto E."/>
            <person name="Ivanova N."/>
            <person name="Pagani I."/>
            <person name="Pati A."/>
            <person name="Goodwin L."/>
            <person name="Nordberg H.P."/>
            <person name="Cantor M.N."/>
            <person name="Hua S.X."/>
            <person name="Woyke T."/>
            <person name="Kerfeld C.A."/>
        </authorList>
    </citation>
    <scope>NUCLEOTIDE SEQUENCE [LARGE SCALE GENOMIC DNA]</scope>
    <source>
        <strain evidence="1 2">PCC 7113</strain>
    </source>
</reference>
<dbReference type="KEGG" id="mic:Mic7113_3847"/>